<dbReference type="PANTHER" id="PTHR43695:SF1">
    <property type="entry name" value="RHAMNOGALACTURONAN ACETYLESTERASE"/>
    <property type="match status" value="1"/>
</dbReference>
<reference evidence="6" key="1">
    <citation type="submission" date="2016-11" db="EMBL/GenBank/DDBJ databases">
        <authorList>
            <person name="Jaros S."/>
            <person name="Januszkiewicz K."/>
            <person name="Wedrychowicz H."/>
        </authorList>
    </citation>
    <scope>NUCLEOTIDE SEQUENCE [LARGE SCALE GENOMIC DNA]</scope>
    <source>
        <strain evidence="6">DSM 19859</strain>
    </source>
</reference>
<evidence type="ECO:0000313" key="8">
    <source>
        <dbReference type="Proteomes" id="UP000290037"/>
    </source>
</evidence>
<dbReference type="Gene3D" id="2.60.120.430">
    <property type="entry name" value="Galactose-binding lectin"/>
    <property type="match status" value="1"/>
</dbReference>
<protein>
    <submittedName>
        <fullName evidence="5 6">Lysophospholipase L1</fullName>
    </submittedName>
</protein>
<evidence type="ECO:0000256" key="3">
    <source>
        <dbReference type="SAM" id="SignalP"/>
    </source>
</evidence>
<dbReference type="SUPFAM" id="SSF52266">
    <property type="entry name" value="SGNH hydrolase"/>
    <property type="match status" value="1"/>
</dbReference>
<proteinExistence type="inferred from homology"/>
<dbReference type="STRING" id="573501.SAMN04487999_0584"/>
<evidence type="ECO:0000259" key="4">
    <source>
        <dbReference type="Pfam" id="PF13472"/>
    </source>
</evidence>
<dbReference type="RefSeq" id="WP_233430599.1">
    <property type="nucleotide sequence ID" value="NZ_FQXT01000001.1"/>
</dbReference>
<evidence type="ECO:0000256" key="1">
    <source>
        <dbReference type="ARBA" id="ARBA00008668"/>
    </source>
</evidence>
<dbReference type="Proteomes" id="UP000290037">
    <property type="component" value="Unassembled WGS sequence"/>
</dbReference>
<evidence type="ECO:0000256" key="2">
    <source>
        <dbReference type="ARBA" id="ARBA00022801"/>
    </source>
</evidence>
<gene>
    <name evidence="5" type="ORF">DSM01_2990</name>
    <name evidence="6" type="ORF">SAMN04487999_0584</name>
</gene>
<keyword evidence="8" id="KW-1185">Reference proteome</keyword>
<accession>A0A1M5U887</accession>
<keyword evidence="3" id="KW-0732">Signal</keyword>
<dbReference type="InterPro" id="IPR037459">
    <property type="entry name" value="RhgT-like"/>
</dbReference>
<dbReference type="AlphaFoldDB" id="A0A1M5U887"/>
<evidence type="ECO:0000313" key="5">
    <source>
        <dbReference type="EMBL" id="RXG27471.1"/>
    </source>
</evidence>
<dbReference type="GO" id="GO:0016788">
    <property type="term" value="F:hydrolase activity, acting on ester bonds"/>
    <property type="evidence" value="ECO:0007669"/>
    <property type="project" value="UniProtKB-ARBA"/>
</dbReference>
<dbReference type="Pfam" id="PF13472">
    <property type="entry name" value="Lipase_GDSL_2"/>
    <property type="match status" value="1"/>
</dbReference>
<reference evidence="7" key="2">
    <citation type="submission" date="2016-11" db="EMBL/GenBank/DDBJ databases">
        <authorList>
            <person name="Varghese N."/>
            <person name="Submissions S."/>
        </authorList>
    </citation>
    <scope>NUCLEOTIDE SEQUENCE [LARGE SCALE GENOMIC DNA]</scope>
    <source>
        <strain evidence="7">DSM 19859</strain>
    </source>
</reference>
<feature type="signal peptide" evidence="3">
    <location>
        <begin position="1"/>
        <end position="19"/>
    </location>
</feature>
<dbReference type="InterPro" id="IPR008979">
    <property type="entry name" value="Galactose-bd-like_sf"/>
</dbReference>
<dbReference type="InterPro" id="IPR013830">
    <property type="entry name" value="SGNH_hydro"/>
</dbReference>
<dbReference type="EMBL" id="QOVN01000007">
    <property type="protein sequence ID" value="RXG27471.1"/>
    <property type="molecule type" value="Genomic_DNA"/>
</dbReference>
<dbReference type="SUPFAM" id="SSF49785">
    <property type="entry name" value="Galactose-binding domain-like"/>
    <property type="match status" value="1"/>
</dbReference>
<dbReference type="Gene3D" id="3.40.50.1110">
    <property type="entry name" value="SGNH hydrolase"/>
    <property type="match status" value="1"/>
</dbReference>
<reference evidence="5 8" key="3">
    <citation type="submission" date="2018-07" db="EMBL/GenBank/DDBJ databases">
        <title>Leeuwenhoekiella genomics.</title>
        <authorList>
            <person name="Tahon G."/>
            <person name="Willems A."/>
        </authorList>
    </citation>
    <scope>NUCLEOTIDE SEQUENCE [LARGE SCALE GENOMIC DNA]</scope>
    <source>
        <strain evidence="5 8">LMG 24856</strain>
    </source>
</reference>
<evidence type="ECO:0000313" key="6">
    <source>
        <dbReference type="EMBL" id="SHH59121.1"/>
    </source>
</evidence>
<keyword evidence="2" id="KW-0378">Hydrolase</keyword>
<organism evidence="6 7">
    <name type="scientific">Leeuwenhoekiella palythoae</name>
    <dbReference type="NCBI Taxonomy" id="573501"/>
    <lineage>
        <taxon>Bacteria</taxon>
        <taxon>Pseudomonadati</taxon>
        <taxon>Bacteroidota</taxon>
        <taxon>Flavobacteriia</taxon>
        <taxon>Flavobacteriales</taxon>
        <taxon>Flavobacteriaceae</taxon>
        <taxon>Leeuwenhoekiella</taxon>
    </lineage>
</organism>
<dbReference type="InterPro" id="IPR036514">
    <property type="entry name" value="SGNH_hydro_sf"/>
</dbReference>
<feature type="domain" description="SGNH hydrolase-type esterase" evidence="4">
    <location>
        <begin position="185"/>
        <end position="334"/>
    </location>
</feature>
<name>A0A1M5U887_9FLAO</name>
<dbReference type="CDD" id="cd01821">
    <property type="entry name" value="Rhamnogalacturan_acetylesterase_like"/>
    <property type="match status" value="1"/>
</dbReference>
<sequence>MYKIFQMLVLIVASMQSIASQTNTHYFDFGRKATQADATFIATALPYTPASGYGFDLGTAYRVAIQEEGFKATMPVYFSVDLPEGNYKVTVTLSGKNTEMTVKAESKRLFLAQERIASSKAAIQTFTLSLFNKTIEPGYDVGLKERELAKLDWDKKLTLEFLGSSTVQSIKIEPVNQTKTLFLAGDSTVTNQDVEPWASWGQFITAYLNEEIAVANQASSGASLASFRSSRIDKILNQLKEGDFVVIEFGHNDEKVKGEGAGAYGLYTSIMTDFIKRIKEKGGTPILITPTQRRAFDGKKLKPTHGEFPDAMRKVAQNEAVALIDLTKMTTKMYEAWGPQLSRKAFVQYAANMFPGQREALEDNTHFSNFGANEVALAILSGLRKSDSELKNYIAKDAPSYDPDTPNLPESYTLPYSSLFESLKPDGN</sequence>
<dbReference type="Proteomes" id="UP000184240">
    <property type="component" value="Unassembled WGS sequence"/>
</dbReference>
<dbReference type="PANTHER" id="PTHR43695">
    <property type="entry name" value="PUTATIVE (AFU_ORTHOLOGUE AFUA_2G17250)-RELATED"/>
    <property type="match status" value="1"/>
</dbReference>
<comment type="similarity">
    <text evidence="1">Belongs to the 'GDSL' lipolytic enzyme family.</text>
</comment>
<feature type="chain" id="PRO_5012251781" evidence="3">
    <location>
        <begin position="20"/>
        <end position="428"/>
    </location>
</feature>
<dbReference type="EMBL" id="FQXT01000001">
    <property type="protein sequence ID" value="SHH59121.1"/>
    <property type="molecule type" value="Genomic_DNA"/>
</dbReference>
<evidence type="ECO:0000313" key="7">
    <source>
        <dbReference type="Proteomes" id="UP000184240"/>
    </source>
</evidence>